<organism evidence="3 4">
    <name type="scientific">Psychracetigena formicireducens</name>
    <dbReference type="NCBI Taxonomy" id="2986056"/>
    <lineage>
        <taxon>Bacteria</taxon>
        <taxon>Bacillati</taxon>
        <taxon>Candidatus Lithacetigenota</taxon>
        <taxon>Candidatus Psychracetigena</taxon>
    </lineage>
</organism>
<evidence type="ECO:0000259" key="2">
    <source>
        <dbReference type="SMART" id="SM00226"/>
    </source>
</evidence>
<reference evidence="3 4" key="1">
    <citation type="journal article" date="2021" name="bioRxiv">
        <title>Unique metabolic strategies in Hadean analogues reveal hints for primordial physiology.</title>
        <authorList>
            <person name="Nobu M.K."/>
            <person name="Nakai R."/>
            <person name="Tamazawa S."/>
            <person name="Mori H."/>
            <person name="Toyoda A."/>
            <person name="Ijiri A."/>
            <person name="Suzuki S."/>
            <person name="Kurokawa K."/>
            <person name="Kamagata Y."/>
            <person name="Tamaki H."/>
        </authorList>
    </citation>
    <scope>NUCLEOTIDE SEQUENCE [LARGE SCALE GENOMIC DNA]</scope>
    <source>
        <strain evidence="3">BS525</strain>
    </source>
</reference>
<accession>A0A9E2F721</accession>
<dbReference type="GO" id="GO:0046685">
    <property type="term" value="P:response to arsenic-containing substance"/>
    <property type="evidence" value="ECO:0007669"/>
    <property type="project" value="UniProtKB-KW"/>
</dbReference>
<gene>
    <name evidence="3" type="primary">arsC_2</name>
    <name evidence="3" type="ORF">DDT42_01008</name>
</gene>
<evidence type="ECO:0000313" key="4">
    <source>
        <dbReference type="Proteomes" id="UP000811545"/>
    </source>
</evidence>
<dbReference type="SMART" id="SM00226">
    <property type="entry name" value="LMWPc"/>
    <property type="match status" value="1"/>
</dbReference>
<evidence type="ECO:0000256" key="1">
    <source>
        <dbReference type="ARBA" id="ARBA00022849"/>
    </source>
</evidence>
<sequence length="150" mass="17494">MKRAIEKKRVLFICTHNSSRSQMAEGLLNYLYGTHYEAYSAGTAPSMVNPYAIKVMREIGIDISNYRSKNIKEFRDRKFDYVVTVCDHAQETCPFYPGALNYIHMGFRDPSAFIGNEDDTTMEFRQVRDEIKEWIEKRFGDLVEQANRGE</sequence>
<name>A0A9E2F721_PSYF1</name>
<comment type="caution">
    <text evidence="3">The sequence shown here is derived from an EMBL/GenBank/DDBJ whole genome shotgun (WGS) entry which is preliminary data.</text>
</comment>
<proteinExistence type="predicted"/>
<dbReference type="Gene3D" id="3.40.50.2300">
    <property type="match status" value="1"/>
</dbReference>
<dbReference type="Pfam" id="PF01451">
    <property type="entry name" value="LMWPc"/>
    <property type="match status" value="1"/>
</dbReference>
<dbReference type="Proteomes" id="UP000811545">
    <property type="component" value="Unassembled WGS sequence"/>
</dbReference>
<evidence type="ECO:0000313" key="3">
    <source>
        <dbReference type="EMBL" id="MBT9145138.1"/>
    </source>
</evidence>
<dbReference type="AlphaFoldDB" id="A0A9E2F721"/>
<dbReference type="CDD" id="cd16345">
    <property type="entry name" value="LMWP_ArsC"/>
    <property type="match status" value="1"/>
</dbReference>
<dbReference type="SUPFAM" id="SSF52788">
    <property type="entry name" value="Phosphotyrosine protein phosphatases I"/>
    <property type="match status" value="1"/>
</dbReference>
<dbReference type="EMBL" id="QLTW01000052">
    <property type="protein sequence ID" value="MBT9145138.1"/>
    <property type="molecule type" value="Genomic_DNA"/>
</dbReference>
<feature type="domain" description="Phosphotyrosine protein phosphatase I" evidence="2">
    <location>
        <begin position="8"/>
        <end position="141"/>
    </location>
</feature>
<keyword evidence="3" id="KW-0560">Oxidoreductase</keyword>
<dbReference type="InterPro" id="IPR036196">
    <property type="entry name" value="Ptyr_pPase_sf"/>
</dbReference>
<dbReference type="EC" id="1.20.4.1" evidence="3"/>
<dbReference type="PANTHER" id="PTHR43428:SF1">
    <property type="entry name" value="ARSENATE REDUCTASE"/>
    <property type="match status" value="1"/>
</dbReference>
<protein>
    <submittedName>
        <fullName evidence="3">Glutaredoxin arsenate reductase</fullName>
        <ecNumber evidence="3">1.20.4.1</ecNumber>
    </submittedName>
</protein>
<dbReference type="InterPro" id="IPR023485">
    <property type="entry name" value="Ptyr_pPase"/>
</dbReference>
<dbReference type="PANTHER" id="PTHR43428">
    <property type="entry name" value="ARSENATE REDUCTASE"/>
    <property type="match status" value="1"/>
</dbReference>
<keyword evidence="1" id="KW-0059">Arsenical resistance</keyword>
<dbReference type="GO" id="GO:0008794">
    <property type="term" value="F:arsenate reductase (glutaredoxin) activity"/>
    <property type="evidence" value="ECO:0007669"/>
    <property type="project" value="UniProtKB-EC"/>
</dbReference>